<evidence type="ECO:0000259" key="3">
    <source>
        <dbReference type="Pfam" id="PF14688"/>
    </source>
</evidence>
<dbReference type="PANTHER" id="PTHR31596">
    <property type="entry name" value="T-CELL ACTIVATION INHIBITOR, MITOCHONDRIAL"/>
    <property type="match status" value="1"/>
</dbReference>
<keyword evidence="5" id="KW-1185">Reference proteome</keyword>
<gene>
    <name evidence="4" type="ORF">WJX84_005474</name>
</gene>
<protein>
    <recommendedName>
        <fullName evidence="6">DUF4460 domain-containing protein</fullName>
    </recommendedName>
</protein>
<evidence type="ECO:0008006" key="6">
    <source>
        <dbReference type="Google" id="ProtNLM"/>
    </source>
</evidence>
<reference evidence="4 5" key="1">
    <citation type="journal article" date="2024" name="Nat. Commun.">
        <title>Phylogenomics reveals the evolutionary origins of lichenization in chlorophyte algae.</title>
        <authorList>
            <person name="Puginier C."/>
            <person name="Libourel C."/>
            <person name="Otte J."/>
            <person name="Skaloud P."/>
            <person name="Haon M."/>
            <person name="Grisel S."/>
            <person name="Petersen M."/>
            <person name="Berrin J.G."/>
            <person name="Delaux P.M."/>
            <person name="Dal Grande F."/>
            <person name="Keller J."/>
        </authorList>
    </citation>
    <scope>NUCLEOTIDE SEQUENCE [LARGE SCALE GENOMIC DNA]</scope>
    <source>
        <strain evidence="4 5">SAG 2523</strain>
    </source>
</reference>
<feature type="region of interest" description="Disordered" evidence="1">
    <location>
        <begin position="473"/>
        <end position="497"/>
    </location>
</feature>
<dbReference type="Pfam" id="PF14688">
    <property type="entry name" value="DUF4461"/>
    <property type="match status" value="1"/>
</dbReference>
<dbReference type="Pfam" id="PF14687">
    <property type="entry name" value="DUF4460"/>
    <property type="match status" value="1"/>
</dbReference>
<organism evidence="4 5">
    <name type="scientific">Apatococcus fuscideae</name>
    <dbReference type="NCBI Taxonomy" id="2026836"/>
    <lineage>
        <taxon>Eukaryota</taxon>
        <taxon>Viridiplantae</taxon>
        <taxon>Chlorophyta</taxon>
        <taxon>core chlorophytes</taxon>
        <taxon>Trebouxiophyceae</taxon>
        <taxon>Chlorellales</taxon>
        <taxon>Chlorellaceae</taxon>
        <taxon>Apatococcus</taxon>
    </lineage>
</organism>
<dbReference type="InterPro" id="IPR028031">
    <property type="entry name" value="DUF4460"/>
</dbReference>
<feature type="compositionally biased region" description="Polar residues" evidence="1">
    <location>
        <begin position="473"/>
        <end position="495"/>
    </location>
</feature>
<accession>A0AAW1SUQ8</accession>
<dbReference type="Proteomes" id="UP001485043">
    <property type="component" value="Unassembled WGS sequence"/>
</dbReference>
<dbReference type="InterPro" id="IPR027986">
    <property type="entry name" value="TCAIM"/>
</dbReference>
<evidence type="ECO:0000313" key="4">
    <source>
        <dbReference type="EMBL" id="KAK9858382.1"/>
    </source>
</evidence>
<dbReference type="InterPro" id="IPR027989">
    <property type="entry name" value="DUF4461"/>
</dbReference>
<evidence type="ECO:0000256" key="1">
    <source>
        <dbReference type="SAM" id="MobiDB-lite"/>
    </source>
</evidence>
<dbReference type="EMBL" id="JALJOV010000934">
    <property type="protein sequence ID" value="KAK9858382.1"/>
    <property type="molecule type" value="Genomic_DNA"/>
</dbReference>
<feature type="domain" description="DUF4460" evidence="2">
    <location>
        <begin position="5"/>
        <end position="62"/>
    </location>
</feature>
<evidence type="ECO:0000259" key="2">
    <source>
        <dbReference type="Pfam" id="PF14687"/>
    </source>
</evidence>
<sequence>MDSAQKQLLRAVLRQVHPDLFVGFPVEREQNSEALKVLNNYLDQLSASTCSASSYVTFWVKVPHNTGCQKVDAQLPAFGSLGPLFFAFGLISQEDLRNGSGRLAGGGDDKRSFVGWLGEAVAQALEAAEQHTGRQQAIRALSSSIKERFQLSDIQLGGEFAVTSSEQVRQLEALARLQAGLEAVTAEDASRFSSMVIRLYHPDSSPFDPFGTAAELESSSSFDTGQIQSHLADDGVFHVVAEPDEVAQTLAALDLSRARILRSLATFWGFRVQELSPALSQLLGVEDVFCDSRSQEAAQQFVMWAGQVLQHRDQLGLRSAEAAHAFSLLIHTDQSAAMIDLVSSSSLVQVRSDCPVPQLLDFLASESSNSASRAAQAEFESKEAEARLLEQVREALGASQVVRLCPSWDSHKVVEAAHRLLQHAPSIRASVDLSGARLAIDDCYELWESGFISIPHHFRIQDLQPQLQRFLSGSTPSCPDPTSIQPPTNGHSTEAQSDEDHCYMNDAVNSTGTNGHHDCAHAIDVQARSGKSHDGSAPPLDRLHQHMIPAGLTPQQCGPINRCP</sequence>
<dbReference type="PANTHER" id="PTHR31596:SF1">
    <property type="entry name" value="T-CELL ACTIVATION INHIBITOR, MITOCHONDRIAL"/>
    <property type="match status" value="1"/>
</dbReference>
<evidence type="ECO:0000313" key="5">
    <source>
        <dbReference type="Proteomes" id="UP001485043"/>
    </source>
</evidence>
<proteinExistence type="predicted"/>
<comment type="caution">
    <text evidence="4">The sequence shown here is derived from an EMBL/GenBank/DDBJ whole genome shotgun (WGS) entry which is preliminary data.</text>
</comment>
<dbReference type="GO" id="GO:0005739">
    <property type="term" value="C:mitochondrion"/>
    <property type="evidence" value="ECO:0007669"/>
    <property type="project" value="TreeGrafter"/>
</dbReference>
<name>A0AAW1SUQ8_9CHLO</name>
<feature type="domain" description="DUF4461" evidence="3">
    <location>
        <begin position="277"/>
        <end position="458"/>
    </location>
</feature>
<dbReference type="AlphaFoldDB" id="A0AAW1SUQ8"/>